<keyword evidence="1" id="KW-1133">Transmembrane helix</keyword>
<dbReference type="InterPro" id="IPR015077">
    <property type="entry name" value="DUF1858"/>
</dbReference>
<dbReference type="Gene3D" id="1.10.3910.10">
    <property type="entry name" value="SP0561-like"/>
    <property type="match status" value="2"/>
</dbReference>
<feature type="transmembrane region" description="Helical" evidence="1">
    <location>
        <begin position="349"/>
        <end position="368"/>
    </location>
</feature>
<dbReference type="RefSeq" id="WP_107563391.1">
    <property type="nucleotide sequence ID" value="NZ_NVQC01000027.1"/>
</dbReference>
<reference evidence="3 4" key="1">
    <citation type="submission" date="2017-09" db="EMBL/GenBank/DDBJ databases">
        <title>Bloom of a denitrifying methanotroph, Candidatus Methylomirabilis limnetica, in a deep stratified lake.</title>
        <authorList>
            <person name="Graf J.S."/>
            <person name="Marchant H.K."/>
            <person name="Tienken D."/>
            <person name="Hach P.F."/>
            <person name="Brand A."/>
            <person name="Schubert C.J."/>
            <person name="Kuypers M.M."/>
            <person name="Milucka J."/>
        </authorList>
    </citation>
    <scope>NUCLEOTIDE SEQUENCE [LARGE SCALE GENOMIC DNA]</scope>
    <source>
        <strain evidence="3 4">Zug</strain>
    </source>
</reference>
<dbReference type="Pfam" id="PF08984">
    <property type="entry name" value="DUF1858"/>
    <property type="match status" value="1"/>
</dbReference>
<feature type="transmembrane region" description="Helical" evidence="1">
    <location>
        <begin position="222"/>
        <end position="242"/>
    </location>
</feature>
<feature type="transmembrane region" description="Helical" evidence="1">
    <location>
        <begin position="158"/>
        <end position="176"/>
    </location>
</feature>
<sequence>MGAHQFTSATTVDDVVHVNPALSRILNTHGIDTCCGGSATLAEAAHVRGIDLGALLASLNREGEPRKQTAAIATEPAGRCVAPACEVSAPSAYPPRVAVIVPAVPRPTRYVRFFTASLFFALTFGSTLGALTLATLTLPWNFLGGLPTASAKVAHGHAQVFGFAALFIMGVAYHVIPRFKGAPLAAPGVASASFWLQVGGVLAVAVGLLVGPPVVGPMRFMGAIALLTAALSFGWVVHHSLAAGAPTTERFERYLRAGCAWLAVAAALAVATAAGIDPLQPVVWEAALWGFAASWILGMSLRIVPVFLGLLPSPQRGSSALFAGYQLAVLAWVIISVIEVWTLLPIARALAGVALALAAGAFVLRLGILGPWESQGKVGDRGYEKFMVVAYAWLIVALVCVPAWRAATALVGSPMPALVLDFGRHAFTLGFLTQIVVGVAARLIPVFAGTPLWSKGWRDVTFYLLNAAVVARGLEVLVEVVGLSGVWPYISLSGLLGVGAFAAFTANVFMTVRARPPAVAPTPEEGESMADNVVADILTIPGALELLVSRGLRPLQNPEMRAAMAPTVTLRQACRIHSIEIEPLLAELSKLAAMSRGNTQVDRLKAEGF</sequence>
<protein>
    <recommendedName>
        <fullName evidence="2">DUF1858 domain-containing protein</fullName>
    </recommendedName>
</protein>
<dbReference type="Pfam" id="PF05940">
    <property type="entry name" value="NnrS"/>
    <property type="match status" value="1"/>
</dbReference>
<dbReference type="SUPFAM" id="SSF81442">
    <property type="entry name" value="Cytochrome c oxidase subunit I-like"/>
    <property type="match status" value="1"/>
</dbReference>
<feature type="transmembrane region" description="Helical" evidence="1">
    <location>
        <begin position="188"/>
        <end position="210"/>
    </location>
</feature>
<feature type="transmembrane region" description="Helical" evidence="1">
    <location>
        <begin position="460"/>
        <end position="483"/>
    </location>
</feature>
<accession>A0A2T4TW13</accession>
<feature type="transmembrane region" description="Helical" evidence="1">
    <location>
        <begin position="254"/>
        <end position="276"/>
    </location>
</feature>
<evidence type="ECO:0000313" key="3">
    <source>
        <dbReference type="EMBL" id="PTL35278.1"/>
    </source>
</evidence>
<dbReference type="InterPro" id="IPR036927">
    <property type="entry name" value="Cyt_c_oxase-like_su1_sf"/>
</dbReference>
<feature type="transmembrane region" description="Helical" evidence="1">
    <location>
        <begin position="489"/>
        <end position="509"/>
    </location>
</feature>
<dbReference type="InterPro" id="IPR019903">
    <property type="entry name" value="RIC_family"/>
</dbReference>
<organism evidence="3 4">
    <name type="scientific">Candidatus Methylomirabilis limnetica</name>
    <dbReference type="NCBI Taxonomy" id="2033718"/>
    <lineage>
        <taxon>Bacteria</taxon>
        <taxon>Candidatus Methylomirabilota</taxon>
        <taxon>Candidatus Methylomirabilia</taxon>
        <taxon>Candidatus Methylomirabilales</taxon>
        <taxon>Candidatus Methylomirabilaceae</taxon>
        <taxon>Candidatus Methylomirabilis</taxon>
    </lineage>
</organism>
<evidence type="ECO:0000313" key="4">
    <source>
        <dbReference type="Proteomes" id="UP000241436"/>
    </source>
</evidence>
<feature type="domain" description="DUF1858" evidence="2">
    <location>
        <begin position="534"/>
        <end position="584"/>
    </location>
</feature>
<reference evidence="4" key="2">
    <citation type="journal article" date="2018" name="Environ. Microbiol.">
        <title>Bloom of a denitrifying methanotroph, 'Candidatus Methylomirabilis limnetica', in a deep stratified lake.</title>
        <authorList>
            <person name="Graf J.S."/>
            <person name="Mayr M.J."/>
            <person name="Marchant H.K."/>
            <person name="Tienken D."/>
            <person name="Hach P.F."/>
            <person name="Brand A."/>
            <person name="Schubert C.J."/>
            <person name="Kuypers M.M."/>
            <person name="Milucka J."/>
        </authorList>
    </citation>
    <scope>NUCLEOTIDE SEQUENCE [LARGE SCALE GENOMIC DNA]</scope>
    <source>
        <strain evidence="4">Zug</strain>
    </source>
</reference>
<keyword evidence="1" id="KW-0472">Membrane</keyword>
<feature type="transmembrane region" description="Helical" evidence="1">
    <location>
        <begin position="388"/>
        <end position="407"/>
    </location>
</feature>
<keyword evidence="4" id="KW-1185">Reference proteome</keyword>
<feature type="transmembrane region" description="Helical" evidence="1">
    <location>
        <begin position="323"/>
        <end position="343"/>
    </location>
</feature>
<feature type="transmembrane region" description="Helical" evidence="1">
    <location>
        <begin position="427"/>
        <end position="448"/>
    </location>
</feature>
<dbReference type="Pfam" id="PF04405">
    <property type="entry name" value="ScdA_N"/>
    <property type="match status" value="1"/>
</dbReference>
<dbReference type="EMBL" id="NVQC01000027">
    <property type="protein sequence ID" value="PTL35278.1"/>
    <property type="molecule type" value="Genomic_DNA"/>
</dbReference>
<dbReference type="OrthoDB" id="229208at2"/>
<dbReference type="Gene3D" id="1.20.210.10">
    <property type="entry name" value="Cytochrome c oxidase-like, subunit I domain"/>
    <property type="match status" value="1"/>
</dbReference>
<dbReference type="InterPro" id="IPR010266">
    <property type="entry name" value="NnrS"/>
</dbReference>
<keyword evidence="1" id="KW-0812">Transmembrane</keyword>
<evidence type="ECO:0000259" key="2">
    <source>
        <dbReference type="Pfam" id="PF08984"/>
    </source>
</evidence>
<dbReference type="SUPFAM" id="SSF140683">
    <property type="entry name" value="SP0561-like"/>
    <property type="match status" value="1"/>
</dbReference>
<comment type="caution">
    <text evidence="3">The sequence shown here is derived from an EMBL/GenBank/DDBJ whole genome shotgun (WGS) entry which is preliminary data.</text>
</comment>
<gene>
    <name evidence="3" type="ORF">CLG94_10615</name>
</gene>
<feature type="transmembrane region" description="Helical" evidence="1">
    <location>
        <begin position="288"/>
        <end position="311"/>
    </location>
</feature>
<feature type="transmembrane region" description="Helical" evidence="1">
    <location>
        <begin position="113"/>
        <end position="138"/>
    </location>
</feature>
<dbReference type="AlphaFoldDB" id="A0A2T4TW13"/>
<dbReference type="Proteomes" id="UP000241436">
    <property type="component" value="Unassembled WGS sequence"/>
</dbReference>
<dbReference type="InterPro" id="IPR038062">
    <property type="entry name" value="ScdA-like_N_sf"/>
</dbReference>
<evidence type="ECO:0000256" key="1">
    <source>
        <dbReference type="SAM" id="Phobius"/>
    </source>
</evidence>
<name>A0A2T4TW13_9BACT</name>
<proteinExistence type="predicted"/>